<dbReference type="EMBL" id="CP065592">
    <property type="protein sequence ID" value="QPQ54927.1"/>
    <property type="molecule type" value="Genomic_DNA"/>
</dbReference>
<organism evidence="2 3">
    <name type="scientific">Allosphingosinicella flava</name>
    <dbReference type="NCBI Taxonomy" id="2771430"/>
    <lineage>
        <taxon>Bacteria</taxon>
        <taxon>Pseudomonadati</taxon>
        <taxon>Pseudomonadota</taxon>
        <taxon>Alphaproteobacteria</taxon>
        <taxon>Sphingomonadales</taxon>
        <taxon>Sphingomonadaceae</taxon>
        <taxon>Allosphingosinicella</taxon>
    </lineage>
</organism>
<dbReference type="KEGG" id="sflv:IC614_11535"/>
<dbReference type="Proteomes" id="UP000594873">
    <property type="component" value="Chromosome"/>
</dbReference>
<protein>
    <recommendedName>
        <fullName evidence="4">DUF4352 domain-containing protein</fullName>
    </recommendedName>
</protein>
<keyword evidence="1" id="KW-0732">Signal</keyword>
<name>A0A7T2GJB2_9SPHN</name>
<gene>
    <name evidence="2" type="ORF">IC614_11535</name>
</gene>
<reference evidence="2 3" key="1">
    <citation type="submission" date="2020-11" db="EMBL/GenBank/DDBJ databases">
        <title>Genome seq and assembly of Sphingosinicella sp.</title>
        <authorList>
            <person name="Chhetri G."/>
        </authorList>
    </citation>
    <scope>NUCLEOTIDE SEQUENCE [LARGE SCALE GENOMIC DNA]</scope>
    <source>
        <strain evidence="2 3">UDD2</strain>
    </source>
</reference>
<evidence type="ECO:0000313" key="2">
    <source>
        <dbReference type="EMBL" id="QPQ54927.1"/>
    </source>
</evidence>
<feature type="chain" id="PRO_5032401228" description="DUF4352 domain-containing protein" evidence="1">
    <location>
        <begin position="39"/>
        <end position="178"/>
    </location>
</feature>
<feature type="signal peptide" evidence="1">
    <location>
        <begin position="1"/>
        <end position="38"/>
    </location>
</feature>
<evidence type="ECO:0000313" key="3">
    <source>
        <dbReference type="Proteomes" id="UP000594873"/>
    </source>
</evidence>
<dbReference type="RefSeq" id="WP_200971603.1">
    <property type="nucleotide sequence ID" value="NZ_CP065592.1"/>
</dbReference>
<keyword evidence="3" id="KW-1185">Reference proteome</keyword>
<evidence type="ECO:0008006" key="4">
    <source>
        <dbReference type="Google" id="ProtNLM"/>
    </source>
</evidence>
<sequence length="178" mass="18717">MGWRVQPTQERQAMTFTSSLFSAAAAAALLAAATPAAAGISPSGTIEGVQKVTNAAYEGFPTFAFSISSFGAASDGHYQMVVDVINKGKSTAGLTASELKVTLLNERDESRVNWGELYDGKAIGPSGSFPPIQDTIKLGPGEKAKIKLGFPNTKGFKPKKLILQDVDSKNTVTYAISN</sequence>
<proteinExistence type="predicted"/>
<evidence type="ECO:0000256" key="1">
    <source>
        <dbReference type="SAM" id="SignalP"/>
    </source>
</evidence>
<dbReference type="AlphaFoldDB" id="A0A7T2GJB2"/>
<accession>A0A7T2GJB2</accession>